<dbReference type="Proteomes" id="UP000012589">
    <property type="component" value="Unassembled WGS sequence"/>
</dbReference>
<feature type="active site" description="Proton donor" evidence="8">
    <location>
        <position position="170"/>
    </location>
</feature>
<dbReference type="Pfam" id="PF02056">
    <property type="entry name" value="Glyco_hydro_4"/>
    <property type="match status" value="1"/>
</dbReference>
<dbReference type="PANTHER" id="PTHR32092">
    <property type="entry name" value="6-PHOSPHO-BETA-GLUCOSIDASE-RELATED"/>
    <property type="match status" value="1"/>
</dbReference>
<evidence type="ECO:0000313" key="15">
    <source>
        <dbReference type="Proteomes" id="UP000012589"/>
    </source>
</evidence>
<name>N2BF95_9FIRM</name>
<dbReference type="GO" id="GO:0005975">
    <property type="term" value="P:carbohydrate metabolic process"/>
    <property type="evidence" value="ECO:0007669"/>
    <property type="project" value="InterPro"/>
</dbReference>
<dbReference type="GO" id="GO:0046872">
    <property type="term" value="F:metal ion binding"/>
    <property type="evidence" value="ECO:0007669"/>
    <property type="project" value="UniProtKB-KW"/>
</dbReference>
<dbReference type="InterPro" id="IPR001088">
    <property type="entry name" value="Glyco_hydro_4"/>
</dbReference>
<evidence type="ECO:0000256" key="3">
    <source>
        <dbReference type="ARBA" id="ARBA00022723"/>
    </source>
</evidence>
<dbReference type="PROSITE" id="PS01324">
    <property type="entry name" value="GLYCOSYL_HYDROL_F4"/>
    <property type="match status" value="1"/>
</dbReference>
<feature type="domain" description="Glycosyl hydrolase family 4 C-terminal" evidence="13">
    <location>
        <begin position="195"/>
        <end position="416"/>
    </location>
</feature>
<feature type="binding site" evidence="9">
    <location>
        <position position="93"/>
    </location>
    <ligand>
        <name>substrate</name>
    </ligand>
</feature>
<evidence type="ECO:0000256" key="12">
    <source>
        <dbReference type="RuleBase" id="RU361152"/>
    </source>
</evidence>
<evidence type="ECO:0000256" key="11">
    <source>
        <dbReference type="PIRSR" id="PIRSR601088-4"/>
    </source>
</evidence>
<accession>N2BF95</accession>
<dbReference type="EMBL" id="AQFT01000015">
    <property type="protein sequence ID" value="EMZ37070.1"/>
    <property type="molecule type" value="Genomic_DNA"/>
</dbReference>
<dbReference type="Pfam" id="PF11975">
    <property type="entry name" value="Glyco_hydro_4C"/>
    <property type="match status" value="1"/>
</dbReference>
<gene>
    <name evidence="14" type="ORF">C823_00558</name>
</gene>
<evidence type="ECO:0000256" key="8">
    <source>
        <dbReference type="PIRSR" id="PIRSR601088-1"/>
    </source>
</evidence>
<dbReference type="HOGENOM" id="CLU_045951_2_0_9"/>
<reference evidence="14 15" key="1">
    <citation type="journal article" date="2014" name="Genome Announc.">
        <title>Draft genome sequences of the altered schaedler flora, a defined bacterial community from gnotobiotic mice.</title>
        <authorList>
            <person name="Wannemuehler M.J."/>
            <person name="Overstreet A.M."/>
            <person name="Ward D.V."/>
            <person name="Phillips G.J."/>
        </authorList>
    </citation>
    <scope>NUCLEOTIDE SEQUENCE [LARGE SCALE GENOMIC DNA]</scope>
    <source>
        <strain evidence="14 15">ASF492</strain>
    </source>
</reference>
<comment type="cofactor">
    <cofactor evidence="12">
        <name>NAD(+)</name>
        <dbReference type="ChEBI" id="CHEBI:57540"/>
    </cofactor>
    <text evidence="12">Binds 1 NAD(+) per subunit.</text>
</comment>
<keyword evidence="5 12" id="KW-0520">NAD</keyword>
<keyword evidence="6 10" id="KW-0464">Manganese</keyword>
<dbReference type="AlphaFoldDB" id="N2BF95"/>
<dbReference type="SUPFAM" id="SSF56327">
    <property type="entry name" value="LDH C-terminal domain-like"/>
    <property type="match status" value="1"/>
</dbReference>
<dbReference type="SUPFAM" id="SSF51735">
    <property type="entry name" value="NAD(P)-binding Rossmann-fold domains"/>
    <property type="match status" value="1"/>
</dbReference>
<dbReference type="PANTHER" id="PTHR32092:SF14">
    <property type="entry name" value="MALTOSE-6'-PHOSPHATE GLUCOSIDASE"/>
    <property type="match status" value="1"/>
</dbReference>
<dbReference type="PATRIC" id="fig|1235802.3.peg.583"/>
<evidence type="ECO:0000256" key="10">
    <source>
        <dbReference type="PIRSR" id="PIRSR601088-3"/>
    </source>
</evidence>
<dbReference type="Gene3D" id="3.40.50.720">
    <property type="entry name" value="NAD(P)-binding Rossmann-like Domain"/>
    <property type="match status" value="1"/>
</dbReference>
<evidence type="ECO:0000256" key="6">
    <source>
        <dbReference type="ARBA" id="ARBA00023211"/>
    </source>
</evidence>
<dbReference type="Gene3D" id="3.90.110.10">
    <property type="entry name" value="Lactate dehydrogenase/glycoside hydrolase, family 4, C-terminal"/>
    <property type="match status" value="1"/>
</dbReference>
<comment type="caution">
    <text evidence="14">The sequence shown here is derived from an EMBL/GenBank/DDBJ whole genome shotgun (WGS) entry which is preliminary data.</text>
</comment>
<dbReference type="GO" id="GO:0016616">
    <property type="term" value="F:oxidoreductase activity, acting on the CH-OH group of donors, NAD or NADP as acceptor"/>
    <property type="evidence" value="ECO:0007669"/>
    <property type="project" value="InterPro"/>
</dbReference>
<evidence type="ECO:0000259" key="13">
    <source>
        <dbReference type="Pfam" id="PF11975"/>
    </source>
</evidence>
<keyword evidence="15" id="KW-1185">Reference proteome</keyword>
<feature type="binding site" evidence="9">
    <location>
        <position position="283"/>
    </location>
    <ligand>
        <name>substrate</name>
    </ligand>
</feature>
<comment type="subunit">
    <text evidence="2">Homotetramer.</text>
</comment>
<dbReference type="STRING" id="1235802.C823_00558"/>
<feature type="binding site" evidence="10">
    <location>
        <position position="200"/>
    </location>
    <ligand>
        <name>Mn(2+)</name>
        <dbReference type="ChEBI" id="CHEBI:29035"/>
    </ligand>
</feature>
<keyword evidence="4 12" id="KW-0378">Hydrolase</keyword>
<keyword evidence="10" id="KW-0533">Nickel</keyword>
<dbReference type="InterPro" id="IPR019802">
    <property type="entry name" value="GlycHydrolase_4_CS"/>
</dbReference>
<dbReference type="CDD" id="cd05298">
    <property type="entry name" value="GH4_GlvA_pagL_like"/>
    <property type="match status" value="1"/>
</dbReference>
<feature type="binding site" evidence="9">
    <location>
        <position position="147"/>
    </location>
    <ligand>
        <name>substrate</name>
    </ligand>
</feature>
<proteinExistence type="inferred from homology"/>
<dbReference type="OrthoDB" id="9808275at2"/>
<dbReference type="InterPro" id="IPR015955">
    <property type="entry name" value="Lactate_DH/Glyco_Ohase_4_C"/>
</dbReference>
<feature type="site" description="Increases basicity of active site Tyr" evidence="11">
    <location>
        <position position="109"/>
    </location>
</feature>
<evidence type="ECO:0000256" key="7">
    <source>
        <dbReference type="ARBA" id="ARBA00023295"/>
    </source>
</evidence>
<sequence length="441" mass="50082">MEGFKVVIVGGGSSHTPGIIQSLIGNLERFPLTKLVLYDIDPDRLELVDTLCHSLTAKLDSACVYFTTTDPKEAFTDIDFAFAQIRQGGLKMREQDEKISLAHGVVGQETCGPGGMAYGLRSIPGVFKVIDDIRTYAPEAWIINYSNPAAIVAEATRRQYNNYKILNICDMPVAIMLSFAKMLGLEKYNDLEPVYFGLNHFGWWTKLYDKTGTDRMPELKDKIMQFGLAASHDKHHSDPSWKHTWENFKEILTDFPEYLPNTYLQYYLYPKECVETSDPNYTRANMVMDGREKDMYDQVRLIKESGGTHEVNLNLFNAFGDFIVDVACSIAYNHADRYLVIVENNGALPDLPNDAMVEVPCYLRKWGPEPVVIGKIPQFHLGMMQQQLAAEKLIVDAYFENSYQKALEAFTMNKTVPSAKVARKILDKMIEANEGYWPQLK</sequence>
<feature type="active site" description="Proton acceptor" evidence="8">
    <location>
        <position position="263"/>
    </location>
</feature>
<evidence type="ECO:0000256" key="5">
    <source>
        <dbReference type="ARBA" id="ARBA00023027"/>
    </source>
</evidence>
<feature type="binding site" evidence="10">
    <location>
        <position position="169"/>
    </location>
    <ligand>
        <name>Mn(2+)</name>
        <dbReference type="ChEBI" id="CHEBI:29035"/>
    </ligand>
</feature>
<evidence type="ECO:0000256" key="1">
    <source>
        <dbReference type="ARBA" id="ARBA00010141"/>
    </source>
</evidence>
<evidence type="ECO:0000256" key="9">
    <source>
        <dbReference type="PIRSR" id="PIRSR601088-2"/>
    </source>
</evidence>
<dbReference type="eggNOG" id="COG1486">
    <property type="taxonomic scope" value="Bacteria"/>
</dbReference>
<organism evidence="14 15">
    <name type="scientific">Eubacterium plexicaudatum ASF492</name>
    <dbReference type="NCBI Taxonomy" id="1235802"/>
    <lineage>
        <taxon>Bacteria</taxon>
        <taxon>Bacillati</taxon>
        <taxon>Bacillota</taxon>
        <taxon>Clostridia</taxon>
        <taxon>Eubacteriales</taxon>
        <taxon>Eubacteriaceae</taxon>
        <taxon>Eubacterium</taxon>
    </lineage>
</organism>
<protein>
    <recommendedName>
        <fullName evidence="13">Glycosyl hydrolase family 4 C-terminal domain-containing protein</fullName>
    </recommendedName>
</protein>
<keyword evidence="10" id="KW-0170">Cobalt</keyword>
<dbReference type="InterPro" id="IPR036291">
    <property type="entry name" value="NAD(P)-bd_dom_sf"/>
</dbReference>
<dbReference type="PRINTS" id="PR00732">
    <property type="entry name" value="GLHYDRLASE4"/>
</dbReference>
<keyword evidence="7 12" id="KW-0326">Glycosidase</keyword>
<evidence type="ECO:0000256" key="4">
    <source>
        <dbReference type="ARBA" id="ARBA00022801"/>
    </source>
</evidence>
<dbReference type="GO" id="GO:0004553">
    <property type="term" value="F:hydrolase activity, hydrolyzing O-glycosyl compounds"/>
    <property type="evidence" value="ECO:0007669"/>
    <property type="project" value="InterPro"/>
</dbReference>
<dbReference type="InterPro" id="IPR022616">
    <property type="entry name" value="Glyco_hydro_4_C"/>
</dbReference>
<keyword evidence="10" id="KW-0408">Iron</keyword>
<comment type="similarity">
    <text evidence="1 12">Belongs to the glycosyl hydrolase 4 family.</text>
</comment>
<evidence type="ECO:0000256" key="2">
    <source>
        <dbReference type="ARBA" id="ARBA00011881"/>
    </source>
</evidence>
<evidence type="ECO:0000313" key="14">
    <source>
        <dbReference type="EMBL" id="EMZ37070.1"/>
    </source>
</evidence>
<keyword evidence="3 10" id="KW-0479">Metal-binding</keyword>